<dbReference type="InterPro" id="IPR038765">
    <property type="entry name" value="Papain-like_cys_pep_sf"/>
</dbReference>
<dbReference type="PROSITE" id="PS00139">
    <property type="entry name" value="THIOL_PROTEASE_CYS"/>
    <property type="match status" value="1"/>
</dbReference>
<dbReference type="PRINTS" id="PR00705">
    <property type="entry name" value="PAPAIN"/>
</dbReference>
<organism evidence="7 8">
    <name type="scientific">Aureococcus anophagefferens</name>
    <name type="common">Harmful bloom alga</name>
    <dbReference type="NCBI Taxonomy" id="44056"/>
    <lineage>
        <taxon>Eukaryota</taxon>
        <taxon>Sar</taxon>
        <taxon>Stramenopiles</taxon>
        <taxon>Ochrophyta</taxon>
        <taxon>Pelagophyceae</taxon>
        <taxon>Pelagomonadales</taxon>
        <taxon>Pelagomonadaceae</taxon>
        <taxon>Aureococcus</taxon>
    </lineage>
</organism>
<evidence type="ECO:0000256" key="1">
    <source>
        <dbReference type="ARBA" id="ARBA00008455"/>
    </source>
</evidence>
<accession>A0ABR1FGL5</accession>
<sequence>MNALVLALALLAPASAKVVRLRGSTGTVVLALALLSPSSAKVVRLRGSTGTDEFAAWKAKYAKHYASPAAEQAARTAFLARSEAIAAHNAGGHTYEVGHNQFSDLTPEQFRDTMLGGIPTSARNTSRLEQHVIPADFDFAAGGALDWVAKGAVTGVKNQGQCGSCWAFSTTGAMEGALFAATGSLLSLSEEQLVQCDSSSYGCNGGFPSGALSFVASNGGVCAESDYAYTSGSGQTGSCRRNACASVMTVEGSVAAQGEQAMLSALQQRPLSILIDAEDCNFQSYRGGIIDNYQCGSRQDHAVLLVGYGTENGVDYWKVKNSWASSWGENGYFRVVRNKNMLGLGSGATYAKGARLTGSGSTKYACANNQCVPSARGQYATEADCAKSCGQTPSASKWGCWYGTCYENPYGYFHDKASCDGYCGSAPTTKKYACANDQCVESASGAYADVASCEAACGSPGPSVMKYACDAATKTCALAPGGAFWAKADCESSCGSPEPSTKYACSNGQCVENAAGSFADYQSCEASCASPATKYACSSGQCVEAPFGAYADYSSCHAQCSTPPGPTPSTCAWKADTGLDGVNAFITTVADEAACCQMCHLSTKCEAVSFISGACYGFTAGFSLSAGLPGISAAVL</sequence>
<feature type="signal peptide" evidence="4">
    <location>
        <begin position="1"/>
        <end position="16"/>
    </location>
</feature>
<dbReference type="InterPro" id="IPR013128">
    <property type="entry name" value="Peptidase_C1A"/>
</dbReference>
<dbReference type="Pfam" id="PF00112">
    <property type="entry name" value="Peptidase_C1"/>
    <property type="match status" value="1"/>
</dbReference>
<dbReference type="CDD" id="cd02248">
    <property type="entry name" value="Peptidase_C1A"/>
    <property type="match status" value="1"/>
</dbReference>
<proteinExistence type="inferred from homology"/>
<comment type="similarity">
    <text evidence="1">Belongs to the peptidase C1 family.</text>
</comment>
<dbReference type="Gene3D" id="3.90.70.10">
    <property type="entry name" value="Cysteine proteinases"/>
    <property type="match status" value="1"/>
</dbReference>
<dbReference type="PANTHER" id="PTHR12411">
    <property type="entry name" value="CYSTEINE PROTEASE FAMILY C1-RELATED"/>
    <property type="match status" value="1"/>
</dbReference>
<evidence type="ECO:0000313" key="7">
    <source>
        <dbReference type="EMBL" id="KAK7230431.1"/>
    </source>
</evidence>
<evidence type="ECO:0000259" key="6">
    <source>
        <dbReference type="SMART" id="SM00848"/>
    </source>
</evidence>
<dbReference type="InterPro" id="IPR013201">
    <property type="entry name" value="Prot_inhib_I29"/>
</dbReference>
<evidence type="ECO:0000259" key="5">
    <source>
        <dbReference type="SMART" id="SM00645"/>
    </source>
</evidence>
<gene>
    <name evidence="7" type="ORF">SO694_00188029</name>
</gene>
<keyword evidence="3" id="KW-1015">Disulfide bond</keyword>
<comment type="caution">
    <text evidence="7">The sequence shown here is derived from an EMBL/GenBank/DDBJ whole genome shotgun (WGS) entry which is preliminary data.</text>
</comment>
<reference evidence="7 8" key="1">
    <citation type="submission" date="2024-03" db="EMBL/GenBank/DDBJ databases">
        <title>Aureococcus anophagefferens CCMP1851 and Kratosvirus quantuckense: Draft genome of a second virus-susceptible host strain in the model system.</title>
        <authorList>
            <person name="Chase E."/>
            <person name="Truchon A.R."/>
            <person name="Schepens W."/>
            <person name="Wilhelm S.W."/>
        </authorList>
    </citation>
    <scope>NUCLEOTIDE SEQUENCE [LARGE SCALE GENOMIC DNA]</scope>
    <source>
        <strain evidence="7 8">CCMP1851</strain>
    </source>
</reference>
<keyword evidence="2" id="KW-0865">Zymogen</keyword>
<dbReference type="SUPFAM" id="SSF54001">
    <property type="entry name" value="Cysteine proteinases"/>
    <property type="match status" value="1"/>
</dbReference>
<evidence type="ECO:0000256" key="4">
    <source>
        <dbReference type="SAM" id="SignalP"/>
    </source>
</evidence>
<dbReference type="SMART" id="SM00848">
    <property type="entry name" value="Inhibitor_I29"/>
    <property type="match status" value="1"/>
</dbReference>
<feature type="domain" description="Cathepsin propeptide inhibitor" evidence="6">
    <location>
        <begin position="54"/>
        <end position="110"/>
    </location>
</feature>
<name>A0ABR1FGL5_AURAN</name>
<keyword evidence="8" id="KW-1185">Reference proteome</keyword>
<dbReference type="Pfam" id="PF08246">
    <property type="entry name" value="Inhibitor_I29"/>
    <property type="match status" value="1"/>
</dbReference>
<feature type="domain" description="Peptidase C1A papain C-terminal" evidence="5">
    <location>
        <begin position="141"/>
        <end position="352"/>
    </location>
</feature>
<evidence type="ECO:0000256" key="3">
    <source>
        <dbReference type="ARBA" id="ARBA00023157"/>
    </source>
</evidence>
<dbReference type="InterPro" id="IPR000668">
    <property type="entry name" value="Peptidase_C1A_C"/>
</dbReference>
<evidence type="ECO:0000256" key="2">
    <source>
        <dbReference type="ARBA" id="ARBA00023145"/>
    </source>
</evidence>
<keyword evidence="4" id="KW-0732">Signal</keyword>
<protein>
    <submittedName>
        <fullName evidence="7">Cysteine-type peptidase</fullName>
    </submittedName>
</protein>
<dbReference type="Proteomes" id="UP001363151">
    <property type="component" value="Unassembled WGS sequence"/>
</dbReference>
<feature type="chain" id="PRO_5046854866" evidence="4">
    <location>
        <begin position="17"/>
        <end position="636"/>
    </location>
</feature>
<evidence type="ECO:0000313" key="8">
    <source>
        <dbReference type="Proteomes" id="UP001363151"/>
    </source>
</evidence>
<dbReference type="InterPro" id="IPR000169">
    <property type="entry name" value="Pept_cys_AS"/>
</dbReference>
<dbReference type="InterPro" id="IPR039417">
    <property type="entry name" value="Peptidase_C1A_papain-like"/>
</dbReference>
<dbReference type="SMART" id="SM00645">
    <property type="entry name" value="Pept_C1"/>
    <property type="match status" value="1"/>
</dbReference>
<dbReference type="EMBL" id="JBBJCI010000433">
    <property type="protein sequence ID" value="KAK7230431.1"/>
    <property type="molecule type" value="Genomic_DNA"/>
</dbReference>